<gene>
    <name evidence="1" type="ORF">PAP_09960</name>
</gene>
<name>A0A075LVY7_9EURY</name>
<dbReference type="RefSeq" id="WP_048165821.1">
    <property type="nucleotide sequence ID" value="NZ_CP006019.1"/>
</dbReference>
<keyword evidence="2" id="KW-1185">Reference proteome</keyword>
<dbReference type="KEGG" id="ppac:PAP_09960"/>
<evidence type="ECO:0000313" key="1">
    <source>
        <dbReference type="EMBL" id="AIF70366.1"/>
    </source>
</evidence>
<dbReference type="Gene3D" id="3.40.50.300">
    <property type="entry name" value="P-loop containing nucleotide triphosphate hydrolases"/>
    <property type="match status" value="1"/>
</dbReference>
<dbReference type="OrthoDB" id="103620at2157"/>
<dbReference type="AlphaFoldDB" id="A0A075LVY7"/>
<protein>
    <recommendedName>
        <fullName evidence="3">KaiC-like domain-containing protein</fullName>
    </recommendedName>
</protein>
<dbReference type="Proteomes" id="UP000027981">
    <property type="component" value="Chromosome"/>
</dbReference>
<organism evidence="1 2">
    <name type="scientific">Palaeococcus pacificus DY20341</name>
    <dbReference type="NCBI Taxonomy" id="1343739"/>
    <lineage>
        <taxon>Archaea</taxon>
        <taxon>Methanobacteriati</taxon>
        <taxon>Methanobacteriota</taxon>
        <taxon>Thermococci</taxon>
        <taxon>Thermococcales</taxon>
        <taxon>Thermococcaceae</taxon>
        <taxon>Palaeococcus</taxon>
    </lineage>
</organism>
<dbReference type="EMBL" id="CP006019">
    <property type="protein sequence ID" value="AIF70366.1"/>
    <property type="molecule type" value="Genomic_DNA"/>
</dbReference>
<evidence type="ECO:0008006" key="3">
    <source>
        <dbReference type="Google" id="ProtNLM"/>
    </source>
</evidence>
<proteinExistence type="predicted"/>
<dbReference type="GeneID" id="24843084"/>
<reference evidence="1 2" key="2">
    <citation type="journal article" date="2015" name="Genome Announc.">
        <title>Complete Genome Sequence of Hyperthermophilic Piezophilic Archaeon Palaeococcus pacificus DY20341T, Isolated from Deep-Sea Hydrothermal Sediments.</title>
        <authorList>
            <person name="Zeng X."/>
            <person name="Jebbar M."/>
            <person name="Shao Z."/>
        </authorList>
    </citation>
    <scope>NUCLEOTIDE SEQUENCE [LARGE SCALE GENOMIC DNA]</scope>
    <source>
        <strain evidence="1 2">DY20341</strain>
    </source>
</reference>
<dbReference type="HOGENOM" id="CLU_096716_0_0_2"/>
<dbReference type="eggNOG" id="arCOG03808">
    <property type="taxonomic scope" value="Archaea"/>
</dbReference>
<accession>A0A075LVY7</accession>
<sequence>MQILSTGIEKLDNALGGGLLEDSVTLIVYDTYSLGWGLAIKILENRIKNGDFGVIINSVLPLSSLATELGMTGFNIYKCAESGDLGIIDIFASVNKITYPYPFIYSAEEMDVSTFLPKYANLYRRMLKERIKDRRPVGVTITMDGSAFLFGEDQVIKILQRNLTLKETARMTETRKRPLNIMLLNRDRVSRKFISWIALYSQYIIEFQSSEGSETEKMVVRKSPLPNFDPQAYEFRLRGGSIRIL</sequence>
<reference evidence="2" key="1">
    <citation type="submission" date="2013-06" db="EMBL/GenBank/DDBJ databases">
        <title>Complete Genome Sequence of Hyperthermophilic Palaeococcus pacificus DY20341T, Isolated from a Deep-Sea Hydrothermal Sediments.</title>
        <authorList>
            <person name="Zeng X."/>
            <person name="Shao Z."/>
        </authorList>
    </citation>
    <scope>NUCLEOTIDE SEQUENCE [LARGE SCALE GENOMIC DNA]</scope>
    <source>
        <strain evidence="2">DY20341</strain>
    </source>
</reference>
<evidence type="ECO:0000313" key="2">
    <source>
        <dbReference type="Proteomes" id="UP000027981"/>
    </source>
</evidence>
<dbReference type="InterPro" id="IPR027417">
    <property type="entry name" value="P-loop_NTPase"/>
</dbReference>